<name>A0AAN8NJI2_9PEZI</name>
<organism evidence="1 2">
    <name type="scientific">Arthrobotrys conoides</name>
    <dbReference type="NCBI Taxonomy" id="74498"/>
    <lineage>
        <taxon>Eukaryota</taxon>
        <taxon>Fungi</taxon>
        <taxon>Dikarya</taxon>
        <taxon>Ascomycota</taxon>
        <taxon>Pezizomycotina</taxon>
        <taxon>Orbiliomycetes</taxon>
        <taxon>Orbiliales</taxon>
        <taxon>Orbiliaceae</taxon>
        <taxon>Arthrobotrys</taxon>
    </lineage>
</organism>
<accession>A0AAN8NJI2</accession>
<gene>
    <name evidence="1" type="ORF">TWF506_005370</name>
</gene>
<protein>
    <submittedName>
        <fullName evidence="1">Uncharacterized protein</fullName>
    </submittedName>
</protein>
<sequence>MRYIYPNTLSSLRSDPVIKIGLDTVLTCSPGAWRRIKDDKDPADVYKALKRYLRNPEKTRQIRNASELAFCIAERCTPNLFDSNLTYNHHYDFMEIFRRSIAVAMDKQSSLFSKISDEDERGTFFKEGFGLLEEVKDI</sequence>
<evidence type="ECO:0000313" key="1">
    <source>
        <dbReference type="EMBL" id="KAK6518211.1"/>
    </source>
</evidence>
<dbReference type="EMBL" id="JAVHJM010000002">
    <property type="protein sequence ID" value="KAK6518211.1"/>
    <property type="molecule type" value="Genomic_DNA"/>
</dbReference>
<dbReference type="Proteomes" id="UP001307849">
    <property type="component" value="Unassembled WGS sequence"/>
</dbReference>
<evidence type="ECO:0000313" key="2">
    <source>
        <dbReference type="Proteomes" id="UP001307849"/>
    </source>
</evidence>
<dbReference type="AlphaFoldDB" id="A0AAN8NJI2"/>
<reference evidence="1 2" key="1">
    <citation type="submission" date="2019-10" db="EMBL/GenBank/DDBJ databases">
        <authorList>
            <person name="Palmer J.M."/>
        </authorList>
    </citation>
    <scope>NUCLEOTIDE SEQUENCE [LARGE SCALE GENOMIC DNA]</scope>
    <source>
        <strain evidence="1 2">TWF506</strain>
    </source>
</reference>
<comment type="caution">
    <text evidence="1">The sequence shown here is derived from an EMBL/GenBank/DDBJ whole genome shotgun (WGS) entry which is preliminary data.</text>
</comment>
<keyword evidence="2" id="KW-1185">Reference proteome</keyword>
<proteinExistence type="predicted"/>